<dbReference type="InterPro" id="IPR051938">
    <property type="entry name" value="Apopto_cytoskel_mod"/>
</dbReference>
<dbReference type="PANTHER" id="PTHR44145">
    <property type="entry name" value="DNAJ HOMOLOG SUBFAMILY A MEMBER 3, MITOCHONDRIAL"/>
    <property type="match status" value="1"/>
</dbReference>
<reference evidence="6 7" key="1">
    <citation type="journal article" date="2018" name="MBio">
        <title>Comparative Genomics Reveals the Core Gene Toolbox for the Fungus-Insect Symbiosis.</title>
        <authorList>
            <person name="Wang Y."/>
            <person name="Stata M."/>
            <person name="Wang W."/>
            <person name="Stajich J.E."/>
            <person name="White M.M."/>
            <person name="Moncalvo J.M."/>
        </authorList>
    </citation>
    <scope>NUCLEOTIDE SEQUENCE [LARGE SCALE GENOMIC DNA]</scope>
    <source>
        <strain evidence="6 7">AUS-77-4</strain>
    </source>
</reference>
<evidence type="ECO:0000256" key="1">
    <source>
        <dbReference type="ARBA" id="ARBA00023186"/>
    </source>
</evidence>
<feature type="region of interest" description="Disordered" evidence="2">
    <location>
        <begin position="103"/>
        <end position="125"/>
    </location>
</feature>
<keyword evidence="3" id="KW-0812">Transmembrane</keyword>
<evidence type="ECO:0000256" key="3">
    <source>
        <dbReference type="SAM" id="Phobius"/>
    </source>
</evidence>
<feature type="compositionally biased region" description="Polar residues" evidence="2">
    <location>
        <begin position="305"/>
        <end position="314"/>
    </location>
</feature>
<dbReference type="PRINTS" id="PR00625">
    <property type="entry name" value="JDOMAIN"/>
</dbReference>
<keyword evidence="3" id="KW-1133">Transmembrane helix</keyword>
<dbReference type="AlphaFoldDB" id="A0A2T9Z3G4"/>
<dbReference type="InterPro" id="IPR001623">
    <property type="entry name" value="DnaJ_domain"/>
</dbReference>
<feature type="domain" description="J" evidence="4">
    <location>
        <begin position="66"/>
        <end position="155"/>
    </location>
</feature>
<protein>
    <recommendedName>
        <fullName evidence="4">J domain-containing protein</fullName>
    </recommendedName>
</protein>
<dbReference type="OrthoDB" id="445556at2759"/>
<dbReference type="CDD" id="cd06257">
    <property type="entry name" value="DnaJ"/>
    <property type="match status" value="1"/>
</dbReference>
<dbReference type="Proteomes" id="UP000245699">
    <property type="component" value="Unassembled WGS sequence"/>
</dbReference>
<accession>A0A2T9Z3G4</accession>
<dbReference type="EMBL" id="MBFT01000051">
    <property type="protein sequence ID" value="PVU99135.1"/>
    <property type="molecule type" value="Genomic_DNA"/>
</dbReference>
<dbReference type="Pfam" id="PF00226">
    <property type="entry name" value="DnaJ"/>
    <property type="match status" value="1"/>
</dbReference>
<sequence length="365" mass="42454">MNAVIASRKFCASRCIYKQLNYKATDSNEILRTEKFQSEVLVNCIDRKRNRGFYRCFSSVQNREKNPYKILGVSQSATKKEIKKKYYELCQLYHPDKILGLKNKNSDTGNIDKKQNSKKLASKEENEEKFKQVQYAYETLSNNNFRPTNVMDGYSGFDYHNRAPFYYSQQQEENRYRQQMREENEKYGFYDNINNPNDNRTDQEKTKGNYAVGGMIVAATGVSTILLIAYIIHVRGKLTEAAERSHHEAAMMLRKAQLRSRGLNMDNYNKIEPEEFLKSTDSILKGINLPDTNESTNKDFLGMSPENSGDSTNESSHRGHVFYLTPTKDEQMMRFIATYDKEINGERMSFPYGKEMHSSEVEKHL</sequence>
<evidence type="ECO:0000313" key="6">
    <source>
        <dbReference type="EMBL" id="PVU99135.1"/>
    </source>
</evidence>
<organism evidence="6 7">
    <name type="scientific">Furculomyces boomerangus</name>
    <dbReference type="NCBI Taxonomy" id="61424"/>
    <lineage>
        <taxon>Eukaryota</taxon>
        <taxon>Fungi</taxon>
        <taxon>Fungi incertae sedis</taxon>
        <taxon>Zoopagomycota</taxon>
        <taxon>Kickxellomycotina</taxon>
        <taxon>Harpellomycetes</taxon>
        <taxon>Harpellales</taxon>
        <taxon>Harpellaceae</taxon>
        <taxon>Furculomyces</taxon>
    </lineage>
</organism>
<evidence type="ECO:0000313" key="5">
    <source>
        <dbReference type="EMBL" id="PVU90651.1"/>
    </source>
</evidence>
<keyword evidence="3" id="KW-0472">Membrane</keyword>
<dbReference type="STRING" id="61424.A0A2T9Z3G4"/>
<dbReference type="InterPro" id="IPR036869">
    <property type="entry name" value="J_dom_sf"/>
</dbReference>
<evidence type="ECO:0000256" key="2">
    <source>
        <dbReference type="SAM" id="MobiDB-lite"/>
    </source>
</evidence>
<proteinExistence type="predicted"/>
<keyword evidence="1" id="KW-0143">Chaperone</keyword>
<dbReference type="PANTHER" id="PTHR44145:SF3">
    <property type="entry name" value="DNAJ HOMOLOG SUBFAMILY A MEMBER 3, MITOCHONDRIAL"/>
    <property type="match status" value="1"/>
</dbReference>
<gene>
    <name evidence="6" type="ORF">BB559_000997</name>
    <name evidence="5" type="ORF">BB559_004502</name>
</gene>
<dbReference type="PROSITE" id="PS50076">
    <property type="entry name" value="DNAJ_2"/>
    <property type="match status" value="1"/>
</dbReference>
<dbReference type="EMBL" id="MBFT01000470">
    <property type="protein sequence ID" value="PVU90651.1"/>
    <property type="molecule type" value="Genomic_DNA"/>
</dbReference>
<name>A0A2T9Z3G4_9FUNG</name>
<feature type="region of interest" description="Disordered" evidence="2">
    <location>
        <begin position="295"/>
        <end position="318"/>
    </location>
</feature>
<dbReference type="Gene3D" id="1.10.287.110">
    <property type="entry name" value="DnaJ domain"/>
    <property type="match status" value="1"/>
</dbReference>
<comment type="caution">
    <text evidence="6">The sequence shown here is derived from an EMBL/GenBank/DDBJ whole genome shotgun (WGS) entry which is preliminary data.</text>
</comment>
<dbReference type="SMART" id="SM00271">
    <property type="entry name" value="DnaJ"/>
    <property type="match status" value="1"/>
</dbReference>
<dbReference type="SUPFAM" id="SSF46565">
    <property type="entry name" value="Chaperone J-domain"/>
    <property type="match status" value="1"/>
</dbReference>
<feature type="transmembrane region" description="Helical" evidence="3">
    <location>
        <begin position="210"/>
        <end position="232"/>
    </location>
</feature>
<keyword evidence="7" id="KW-1185">Reference proteome</keyword>
<evidence type="ECO:0000313" key="7">
    <source>
        <dbReference type="Proteomes" id="UP000245699"/>
    </source>
</evidence>
<feature type="compositionally biased region" description="Basic and acidic residues" evidence="2">
    <location>
        <begin position="110"/>
        <end position="125"/>
    </location>
</feature>
<evidence type="ECO:0000259" key="4">
    <source>
        <dbReference type="PROSITE" id="PS50076"/>
    </source>
</evidence>